<feature type="non-terminal residue" evidence="2">
    <location>
        <position position="516"/>
    </location>
</feature>
<gene>
    <name evidence="2" type="ORF">P5673_029043</name>
</gene>
<reference evidence="2" key="2">
    <citation type="journal article" date="2023" name="Science">
        <title>Genomic signatures of disease resistance in endangered staghorn corals.</title>
        <authorList>
            <person name="Vollmer S.V."/>
            <person name="Selwyn J.D."/>
            <person name="Despard B.A."/>
            <person name="Roesel C.L."/>
        </authorList>
    </citation>
    <scope>NUCLEOTIDE SEQUENCE</scope>
    <source>
        <strain evidence="2">K2</strain>
    </source>
</reference>
<dbReference type="Proteomes" id="UP001249851">
    <property type="component" value="Unassembled WGS sequence"/>
</dbReference>
<feature type="non-terminal residue" evidence="2">
    <location>
        <position position="1"/>
    </location>
</feature>
<dbReference type="SUPFAM" id="SSF56219">
    <property type="entry name" value="DNase I-like"/>
    <property type="match status" value="1"/>
</dbReference>
<proteinExistence type="predicted"/>
<dbReference type="GO" id="GO:0003824">
    <property type="term" value="F:catalytic activity"/>
    <property type="evidence" value="ECO:0007669"/>
    <property type="project" value="InterPro"/>
</dbReference>
<dbReference type="InterPro" id="IPR005135">
    <property type="entry name" value="Endo/exonuclease/phosphatase"/>
</dbReference>
<dbReference type="InterPro" id="IPR036691">
    <property type="entry name" value="Endo/exonu/phosph_ase_sf"/>
</dbReference>
<dbReference type="PANTHER" id="PTHR33395:SF22">
    <property type="entry name" value="REVERSE TRANSCRIPTASE DOMAIN-CONTAINING PROTEIN"/>
    <property type="match status" value="1"/>
</dbReference>
<comment type="caution">
    <text evidence="2">The sequence shown here is derived from an EMBL/GenBank/DDBJ whole genome shotgun (WGS) entry which is preliminary data.</text>
</comment>
<evidence type="ECO:0000259" key="1">
    <source>
        <dbReference type="Pfam" id="PF14529"/>
    </source>
</evidence>
<name>A0AAD9PWH2_ACRCE</name>
<feature type="domain" description="Endonuclease/exonuclease/phosphatase" evidence="1">
    <location>
        <begin position="36"/>
        <end position="142"/>
    </location>
</feature>
<evidence type="ECO:0000313" key="3">
    <source>
        <dbReference type="Proteomes" id="UP001249851"/>
    </source>
</evidence>
<dbReference type="Gene3D" id="3.60.10.10">
    <property type="entry name" value="Endonuclease/exonuclease/phosphatase"/>
    <property type="match status" value="1"/>
</dbReference>
<dbReference type="PANTHER" id="PTHR33395">
    <property type="entry name" value="TRANSCRIPTASE, PUTATIVE-RELATED-RELATED"/>
    <property type="match status" value="1"/>
</dbReference>
<reference evidence="2" key="1">
    <citation type="journal article" date="2023" name="G3 (Bethesda)">
        <title>Whole genome assembly and annotation of the endangered Caribbean coral Acropora cervicornis.</title>
        <authorList>
            <person name="Selwyn J.D."/>
            <person name="Vollmer S.V."/>
        </authorList>
    </citation>
    <scope>NUCLEOTIDE SEQUENCE</scope>
    <source>
        <strain evidence="2">K2</strain>
    </source>
</reference>
<accession>A0AAD9PWH2</accession>
<dbReference type="AlphaFoldDB" id="A0AAD9PWH2"/>
<evidence type="ECO:0000313" key="2">
    <source>
        <dbReference type="EMBL" id="KAK2550343.1"/>
    </source>
</evidence>
<organism evidence="2 3">
    <name type="scientific">Acropora cervicornis</name>
    <name type="common">Staghorn coral</name>
    <dbReference type="NCBI Taxonomy" id="6130"/>
    <lineage>
        <taxon>Eukaryota</taxon>
        <taxon>Metazoa</taxon>
        <taxon>Cnidaria</taxon>
        <taxon>Anthozoa</taxon>
        <taxon>Hexacorallia</taxon>
        <taxon>Scleractinia</taxon>
        <taxon>Astrocoeniina</taxon>
        <taxon>Acroporidae</taxon>
        <taxon>Acropora</taxon>
    </lineage>
</organism>
<keyword evidence="3" id="KW-1185">Reference proteome</keyword>
<sequence length="516" mass="60117">YVKEFLSIIRRVDLEQQFPGECILLEILLPKANGILFGTFYRPPSQTDFMNPFRDVLESASAENKELIVTGDFNCDFLVKSCSKETRELKEIFRNFGLTQLIEKATRTAKESSTLLDLFASNSPGNITLTNVVASSLSDHDMLIAVRKINACQLPPRTIECRNYAKYNSSAFCDDLRDIPWDVVLKERNVNTAWSNWKELFLNVCDRHAPYKRKIVRGVKCPWLTGETKKLMNQRDSFLRKARRSGAEVDWNAYRRLRNQVSNKIKNEKRHYHRNEIQENLNSPKAFWKAIKKVFPSKKGNSACPKSIKTEEGYTITDKSIIAEKFNNFFTNAWLHHNKLVLNMKKTEFMTFGTRQRLVRQKCDETDISLIGQSIKHTDTFKYLGVVLDDTLSFNDHVDHVRMKVSKILGMFSRIRPSRWKLEAANRLYKAMVLPVLDYCDAVWHECGQGNSDKIERLQRRAARIIYYKAASNLSTDQIMTKLGLEPLYYRRRAHILRFVDECIANRVPRYLSNYF</sequence>
<protein>
    <recommendedName>
        <fullName evidence="1">Endonuclease/exonuclease/phosphatase domain-containing protein</fullName>
    </recommendedName>
</protein>
<dbReference type="EMBL" id="JARQWQ010000112">
    <property type="protein sequence ID" value="KAK2550343.1"/>
    <property type="molecule type" value="Genomic_DNA"/>
</dbReference>
<dbReference type="Pfam" id="PF14529">
    <property type="entry name" value="Exo_endo_phos_2"/>
    <property type="match status" value="1"/>
</dbReference>